<evidence type="ECO:0000313" key="5">
    <source>
        <dbReference type="EMBL" id="MBB6479884.1"/>
    </source>
</evidence>
<dbReference type="NCBIfam" id="NF008653">
    <property type="entry name" value="PRK11650.1"/>
    <property type="match status" value="1"/>
</dbReference>
<dbReference type="Gene3D" id="3.40.50.300">
    <property type="entry name" value="P-loop containing nucleotide triphosphate hydrolases"/>
    <property type="match status" value="1"/>
</dbReference>
<accession>A0A841R453</accession>
<reference evidence="5 6" key="1">
    <citation type="submission" date="2020-08" db="EMBL/GenBank/DDBJ databases">
        <title>Genomic Encyclopedia of Type Strains, Phase IV (KMG-IV): sequencing the most valuable type-strain genomes for metagenomic binning, comparative biology and taxonomic classification.</title>
        <authorList>
            <person name="Goeker M."/>
        </authorList>
    </citation>
    <scope>NUCLEOTIDE SEQUENCE [LARGE SCALE GENOMIC DNA]</scope>
    <source>
        <strain evidence="5 6">DSM 2461</strain>
    </source>
</reference>
<dbReference type="GO" id="GO:0055052">
    <property type="term" value="C:ATP-binding cassette (ABC) transporter complex, substrate-binding subunit-containing"/>
    <property type="evidence" value="ECO:0007669"/>
    <property type="project" value="TreeGrafter"/>
</dbReference>
<dbReference type="GO" id="GO:0008643">
    <property type="term" value="P:carbohydrate transport"/>
    <property type="evidence" value="ECO:0007669"/>
    <property type="project" value="InterPro"/>
</dbReference>
<dbReference type="InterPro" id="IPR047641">
    <property type="entry name" value="ABC_transpr_MalK/UgpC-like"/>
</dbReference>
<evidence type="ECO:0000259" key="4">
    <source>
        <dbReference type="PROSITE" id="PS50893"/>
    </source>
</evidence>
<keyword evidence="5" id="KW-0762">Sugar transport</keyword>
<dbReference type="SUPFAM" id="SSF52540">
    <property type="entry name" value="P-loop containing nucleoside triphosphate hydrolases"/>
    <property type="match status" value="1"/>
</dbReference>
<dbReference type="InterPro" id="IPR003439">
    <property type="entry name" value="ABC_transporter-like_ATP-bd"/>
</dbReference>
<dbReference type="Gene3D" id="2.40.50.100">
    <property type="match status" value="1"/>
</dbReference>
<protein>
    <submittedName>
        <fullName evidence="5">Multiple sugar transport system ATP-binding protein</fullName>
    </submittedName>
</protein>
<comment type="caution">
    <text evidence="5">The sequence shown here is derived from an EMBL/GenBank/DDBJ whole genome shotgun (WGS) entry which is preliminary data.</text>
</comment>
<dbReference type="AlphaFoldDB" id="A0A841R453"/>
<dbReference type="SMART" id="SM00382">
    <property type="entry name" value="AAA"/>
    <property type="match status" value="1"/>
</dbReference>
<evidence type="ECO:0000256" key="2">
    <source>
        <dbReference type="ARBA" id="ARBA00022741"/>
    </source>
</evidence>
<dbReference type="InterPro" id="IPR040582">
    <property type="entry name" value="OB_MalK-like"/>
</dbReference>
<dbReference type="InterPro" id="IPR008995">
    <property type="entry name" value="Mo/tungstate-bd_C_term_dom"/>
</dbReference>
<keyword evidence="6" id="KW-1185">Reference proteome</keyword>
<dbReference type="InterPro" id="IPR027417">
    <property type="entry name" value="P-loop_NTPase"/>
</dbReference>
<dbReference type="PANTHER" id="PTHR43875:SF1">
    <property type="entry name" value="OSMOPROTECTIVE COMPOUNDS UPTAKE ATP-BINDING PROTEIN GGTA"/>
    <property type="match status" value="1"/>
</dbReference>
<keyword evidence="3 5" id="KW-0067">ATP-binding</keyword>
<dbReference type="InterPro" id="IPR003593">
    <property type="entry name" value="AAA+_ATPase"/>
</dbReference>
<dbReference type="Pfam" id="PF00005">
    <property type="entry name" value="ABC_tran"/>
    <property type="match status" value="1"/>
</dbReference>
<dbReference type="RefSeq" id="WP_184745512.1">
    <property type="nucleotide sequence ID" value="NZ_JACHGJ010000002.1"/>
</dbReference>
<dbReference type="InterPro" id="IPR012340">
    <property type="entry name" value="NA-bd_OB-fold"/>
</dbReference>
<dbReference type="EMBL" id="JACHGJ010000002">
    <property type="protein sequence ID" value="MBB6479884.1"/>
    <property type="molecule type" value="Genomic_DNA"/>
</dbReference>
<evidence type="ECO:0000256" key="1">
    <source>
        <dbReference type="ARBA" id="ARBA00022448"/>
    </source>
</evidence>
<organism evidence="5 6">
    <name type="scientific">Spirochaeta isovalerica</name>
    <dbReference type="NCBI Taxonomy" id="150"/>
    <lineage>
        <taxon>Bacteria</taxon>
        <taxon>Pseudomonadati</taxon>
        <taxon>Spirochaetota</taxon>
        <taxon>Spirochaetia</taxon>
        <taxon>Spirochaetales</taxon>
        <taxon>Spirochaetaceae</taxon>
        <taxon>Spirochaeta</taxon>
    </lineage>
</organism>
<dbReference type="GO" id="GO:0016887">
    <property type="term" value="F:ATP hydrolysis activity"/>
    <property type="evidence" value="ECO:0007669"/>
    <property type="project" value="InterPro"/>
</dbReference>
<dbReference type="CDD" id="cd03301">
    <property type="entry name" value="ABC_MalK_N"/>
    <property type="match status" value="1"/>
</dbReference>
<dbReference type="PANTHER" id="PTHR43875">
    <property type="entry name" value="MALTODEXTRIN IMPORT ATP-BINDING PROTEIN MSMX"/>
    <property type="match status" value="1"/>
</dbReference>
<dbReference type="PROSITE" id="PS50893">
    <property type="entry name" value="ABC_TRANSPORTER_2"/>
    <property type="match status" value="1"/>
</dbReference>
<dbReference type="Proteomes" id="UP000587760">
    <property type="component" value="Unassembled WGS sequence"/>
</dbReference>
<gene>
    <name evidence="5" type="ORF">HNR50_001542</name>
</gene>
<dbReference type="Pfam" id="PF17912">
    <property type="entry name" value="OB_MalK"/>
    <property type="match status" value="1"/>
</dbReference>
<dbReference type="GO" id="GO:0140359">
    <property type="term" value="F:ABC-type transporter activity"/>
    <property type="evidence" value="ECO:0007669"/>
    <property type="project" value="InterPro"/>
</dbReference>
<evidence type="ECO:0000313" key="6">
    <source>
        <dbReference type="Proteomes" id="UP000587760"/>
    </source>
</evidence>
<dbReference type="GO" id="GO:0005524">
    <property type="term" value="F:ATP binding"/>
    <property type="evidence" value="ECO:0007669"/>
    <property type="project" value="UniProtKB-KW"/>
</dbReference>
<evidence type="ECO:0000256" key="3">
    <source>
        <dbReference type="ARBA" id="ARBA00022840"/>
    </source>
</evidence>
<dbReference type="PROSITE" id="PS00211">
    <property type="entry name" value="ABC_TRANSPORTER_1"/>
    <property type="match status" value="1"/>
</dbReference>
<keyword evidence="2" id="KW-0547">Nucleotide-binding</keyword>
<sequence>MANLSIKNVKKVYSGGVEALRDFNMEIEHGEFIVFVGPSGCGKSTMLRMIAGLETITDGELIMEGRKINNVAPADRNIAMVFQNYALFGTQTVYENIGFPLTVRHVNGDDIHQKVMEAAEIVEIIPELNRKPKQLSGGQRQRVAIGRSLVRSPEIFLMDEPLSNLDAKLRNQTRKELAKLHRKLGATFIYVTHDQVEAMTIADRIVVLNRGQIQQIGTPHEIYMNPVNMFVAGFIGSPAMNFLRGRIENIHFVSPELTITIAEENRKYLSEFDGKEVILGFRPEHFSLYGGTGESFKVSMDIVECLGSEYVAYFNLSGTELRARFATENHDIHVGDELELFLNTDKCSFFETESELRII</sequence>
<dbReference type="SUPFAM" id="SSF50331">
    <property type="entry name" value="MOP-like"/>
    <property type="match status" value="1"/>
</dbReference>
<proteinExistence type="predicted"/>
<dbReference type="InterPro" id="IPR017871">
    <property type="entry name" value="ABC_transporter-like_CS"/>
</dbReference>
<feature type="domain" description="ABC transporter" evidence="4">
    <location>
        <begin position="4"/>
        <end position="235"/>
    </location>
</feature>
<dbReference type="Gene3D" id="2.40.50.140">
    <property type="entry name" value="Nucleic acid-binding proteins"/>
    <property type="match status" value="1"/>
</dbReference>
<dbReference type="FunFam" id="3.40.50.300:FF:000042">
    <property type="entry name" value="Maltose/maltodextrin ABC transporter, ATP-binding protein"/>
    <property type="match status" value="1"/>
</dbReference>
<name>A0A841R453_9SPIO</name>
<keyword evidence="1" id="KW-0813">Transport</keyword>
<dbReference type="InterPro" id="IPR015855">
    <property type="entry name" value="ABC_transpr_MalK-like"/>
</dbReference>